<dbReference type="EMBL" id="ACKQ02000006">
    <property type="protein sequence ID" value="EFK36372.1"/>
    <property type="molecule type" value="Genomic_DNA"/>
</dbReference>
<protein>
    <submittedName>
        <fullName evidence="1">Uncharacterized protein</fullName>
    </submittedName>
</protein>
<evidence type="ECO:0000313" key="1">
    <source>
        <dbReference type="EMBL" id="EFK36372.1"/>
    </source>
</evidence>
<organism evidence="1 2">
    <name type="scientific">Chryseobacterium gleum ATCC 35910</name>
    <dbReference type="NCBI Taxonomy" id="525257"/>
    <lineage>
        <taxon>Bacteria</taxon>
        <taxon>Pseudomonadati</taxon>
        <taxon>Bacteroidota</taxon>
        <taxon>Flavobacteriia</taxon>
        <taxon>Flavobacteriales</taxon>
        <taxon>Weeksellaceae</taxon>
        <taxon>Chryseobacterium group</taxon>
        <taxon>Chryseobacterium</taxon>
    </lineage>
</organism>
<dbReference type="Proteomes" id="UP000002969">
    <property type="component" value="Unassembled WGS sequence"/>
</dbReference>
<reference evidence="1" key="1">
    <citation type="submission" date="2010-06" db="EMBL/GenBank/DDBJ databases">
        <authorList>
            <person name="Muzny D."/>
            <person name="Qin X."/>
            <person name="Buhay C."/>
            <person name="Dugan-Rocha S."/>
            <person name="Ding Y."/>
            <person name="Chen G."/>
            <person name="Hawes A."/>
            <person name="Holder M."/>
            <person name="Jhangiani S."/>
            <person name="Johnson A."/>
            <person name="Khan Z."/>
            <person name="Li Z."/>
            <person name="Liu W."/>
            <person name="Liu X."/>
            <person name="Perez L."/>
            <person name="Shen H."/>
            <person name="Wang Q."/>
            <person name="Watt J."/>
            <person name="Xi L."/>
            <person name="Xin Y."/>
            <person name="Zhou J."/>
            <person name="Deng J."/>
            <person name="Jiang H."/>
            <person name="Liu Y."/>
            <person name="Qu J."/>
            <person name="Song X.-Z."/>
            <person name="Zhang L."/>
            <person name="Villasana D."/>
            <person name="Johnson A."/>
            <person name="Liu J."/>
            <person name="Liyanage D."/>
            <person name="Lorensuhewa L."/>
            <person name="Robinson T."/>
            <person name="Song A."/>
            <person name="Song B.-B."/>
            <person name="Dinh H."/>
            <person name="Thornton R."/>
            <person name="Coyle M."/>
            <person name="Francisco L."/>
            <person name="Jackson L."/>
            <person name="Javaid M."/>
            <person name="Korchina V."/>
            <person name="Kovar C."/>
            <person name="Mata R."/>
            <person name="Mathew T."/>
            <person name="Ngo R."/>
            <person name="Nguyen L."/>
            <person name="Nguyen N."/>
            <person name="Okwuonu G."/>
            <person name="Ongeri F."/>
            <person name="Pham C."/>
            <person name="Simmons D."/>
            <person name="Wilczek-Boney K."/>
            <person name="Hale W."/>
            <person name="Jakkamsetti A."/>
            <person name="Pham P."/>
            <person name="Ruth R."/>
            <person name="San Lucas F."/>
            <person name="Warren J."/>
            <person name="Zhang J."/>
            <person name="Zhao Z."/>
            <person name="Zhou C."/>
            <person name="Zhu D."/>
            <person name="Lee S."/>
            <person name="Bess C."/>
            <person name="Blankenburg K."/>
            <person name="Forbes L."/>
            <person name="Fu Q."/>
            <person name="Gubbala S."/>
            <person name="Hirani K."/>
            <person name="Jayaseelan J.C."/>
            <person name="Lara F."/>
            <person name="Munidasa M."/>
            <person name="Palculict T."/>
            <person name="Patil S."/>
            <person name="Pu L.-L."/>
            <person name="Saada N."/>
            <person name="Tang L."/>
            <person name="Weissenberger G."/>
            <person name="Zhu Y."/>
            <person name="Hemphill L."/>
            <person name="Shang Y."/>
            <person name="Youmans B."/>
            <person name="Ayvaz T."/>
            <person name="Ross M."/>
            <person name="Santibanez J."/>
            <person name="Aqrawi P."/>
            <person name="Gross S."/>
            <person name="Joshi V."/>
            <person name="Fowler G."/>
            <person name="Nazareth L."/>
            <person name="Reid J."/>
            <person name="Worley K."/>
            <person name="Petrosino J."/>
            <person name="Highlander S."/>
            <person name="Gibbs R."/>
        </authorList>
    </citation>
    <scope>NUCLEOTIDE SEQUENCE [LARGE SCALE GENOMIC DNA]</scope>
    <source>
        <strain evidence="1">ATCC 35910</strain>
    </source>
</reference>
<accession>A0ABN0ATF5</accession>
<comment type="caution">
    <text evidence="1">The sequence shown here is derived from an EMBL/GenBank/DDBJ whole genome shotgun (WGS) entry which is preliminary data.</text>
</comment>
<gene>
    <name evidence="1" type="ORF">HMPREF0204_11819</name>
</gene>
<name>A0ABN0ATF5_CHRGE</name>
<sequence length="109" mass="13420">MFRIKKQNITYEKCQIIKQRCSKNNPWRTCFQTRMLRTRRKRKMYFMDRSRTKLSLVLSTDNNFEKPEVSGFSIYILTFWHSEQKPLTTDNQNFIIKMINKNISHYKEK</sequence>
<keyword evidence="2" id="KW-1185">Reference proteome</keyword>
<proteinExistence type="predicted"/>
<evidence type="ECO:0000313" key="2">
    <source>
        <dbReference type="Proteomes" id="UP000002969"/>
    </source>
</evidence>